<feature type="compositionally biased region" description="Basic and acidic residues" evidence="8">
    <location>
        <begin position="62"/>
        <end position="71"/>
    </location>
</feature>
<sequence>MASPGPLAELLGKIAYEFAQIQPLLPTYTHLLVSALFPIYAGAHASLSRPSSAAKPVKRKQPKADEDGGKDSDDEDEDKEVKMEGLSHSDALVFPLLAGCTLAGLYFLIKWLQNADLLNKILNLYFALFGVFSVGKLIADGMDVVHGFVFPRQYVHDGTVWNVRGKERRTVAPTGKGLEERVRPSPLPGFLSKLPLSTRITDMLWTLRDLPRHKWTIKAYIHRILALRANVGLHGLTGFFLGLAAVLYFNFFDKPWYLTNLMGFGFAYGALQIMSPTTFDTGSLILAALFLYDIYFVFFTPMMVTVAKSLDVPIKLVFPRPAAPDAPPGALSHAMLGLGDVVLPGIMIGLALRFDLYFFYLRKQTKAAPSSSSTEAAGSDPENGGEKELAQKAKYVPLTNHTAESFWTHSLSGRPLVPGLSTSFPKPYFTASVIGYVVGMLATLGVMQVFNHAQPALLYLVPSVLISLWGTALVRGEIKEMWDFSEAVEEEAAAGENKKKGQKSFFSAEKQERQAKRLEKAVGRLVERDEGGEADEHGQYDKMKDDDEKPAEEIIKCKGANPDRSRELVSFSISAPFALSTPKDTKLASTAETATNTAETQASRLESSSGDEIANSLDNNPRSRPSRRCSKKGEPAEKRQRTA</sequence>
<evidence type="ECO:0000256" key="9">
    <source>
        <dbReference type="SAM" id="Phobius"/>
    </source>
</evidence>
<comment type="similarity">
    <text evidence="2">Belongs to the peptidase A22B family.</text>
</comment>
<comment type="subcellular location">
    <subcellularLocation>
        <location evidence="1">Endoplasmic reticulum membrane</location>
        <topology evidence="1">Multi-pass membrane protein</topology>
    </subcellularLocation>
</comment>
<dbReference type="STRING" id="1168221.R7YWM8"/>
<dbReference type="GO" id="GO:0006465">
    <property type="term" value="P:signal peptide processing"/>
    <property type="evidence" value="ECO:0007669"/>
    <property type="project" value="TreeGrafter"/>
</dbReference>
<evidence type="ECO:0008006" key="12">
    <source>
        <dbReference type="Google" id="ProtNLM"/>
    </source>
</evidence>
<dbReference type="EMBL" id="JH767580">
    <property type="protein sequence ID" value="EON66340.1"/>
    <property type="molecule type" value="Genomic_DNA"/>
</dbReference>
<dbReference type="Proteomes" id="UP000016924">
    <property type="component" value="Unassembled WGS sequence"/>
</dbReference>
<evidence type="ECO:0000313" key="10">
    <source>
        <dbReference type="EMBL" id="EON66340.1"/>
    </source>
</evidence>
<dbReference type="RefSeq" id="XP_007781657.1">
    <property type="nucleotide sequence ID" value="XM_007783467.1"/>
</dbReference>
<evidence type="ECO:0000256" key="8">
    <source>
        <dbReference type="SAM" id="MobiDB-lite"/>
    </source>
</evidence>
<evidence type="ECO:0000256" key="2">
    <source>
        <dbReference type="ARBA" id="ARBA00006859"/>
    </source>
</evidence>
<dbReference type="AlphaFoldDB" id="R7YWM8"/>
<proteinExistence type="inferred from homology"/>
<keyword evidence="4" id="KW-0378">Hydrolase</keyword>
<evidence type="ECO:0000256" key="6">
    <source>
        <dbReference type="ARBA" id="ARBA00022989"/>
    </source>
</evidence>
<dbReference type="Pfam" id="PF04258">
    <property type="entry name" value="Peptidase_A22B"/>
    <property type="match status" value="1"/>
</dbReference>
<dbReference type="InterPro" id="IPR007369">
    <property type="entry name" value="Peptidase_A22B_SPP"/>
</dbReference>
<evidence type="ECO:0000256" key="1">
    <source>
        <dbReference type="ARBA" id="ARBA00004477"/>
    </source>
</evidence>
<dbReference type="GO" id="GO:0042500">
    <property type="term" value="F:aspartic endopeptidase activity, intramembrane cleaving"/>
    <property type="evidence" value="ECO:0007669"/>
    <property type="project" value="InterPro"/>
</dbReference>
<feature type="transmembrane region" description="Helical" evidence="9">
    <location>
        <begin position="255"/>
        <end position="271"/>
    </location>
</feature>
<accession>R7YWM8</accession>
<dbReference type="GO" id="GO:0033619">
    <property type="term" value="P:membrane protein proteolysis"/>
    <property type="evidence" value="ECO:0007669"/>
    <property type="project" value="TreeGrafter"/>
</dbReference>
<dbReference type="InterPro" id="IPR006639">
    <property type="entry name" value="Preselin/SPP"/>
</dbReference>
<feature type="compositionally biased region" description="Low complexity" evidence="8">
    <location>
        <begin position="588"/>
        <end position="603"/>
    </location>
</feature>
<feature type="region of interest" description="Disordered" evidence="8">
    <location>
        <begin position="517"/>
        <end position="549"/>
    </location>
</feature>
<keyword evidence="11" id="KW-1185">Reference proteome</keyword>
<name>R7YWM8_CONA1</name>
<feature type="transmembrane region" description="Helical" evidence="9">
    <location>
        <begin position="283"/>
        <end position="304"/>
    </location>
</feature>
<feature type="transmembrane region" description="Helical" evidence="9">
    <location>
        <begin position="91"/>
        <end position="109"/>
    </location>
</feature>
<organism evidence="10 11">
    <name type="scientific">Coniosporium apollinis (strain CBS 100218)</name>
    <name type="common">Rock-inhabiting black yeast</name>
    <dbReference type="NCBI Taxonomy" id="1168221"/>
    <lineage>
        <taxon>Eukaryota</taxon>
        <taxon>Fungi</taxon>
        <taxon>Dikarya</taxon>
        <taxon>Ascomycota</taxon>
        <taxon>Pezizomycotina</taxon>
        <taxon>Dothideomycetes</taxon>
        <taxon>Dothideomycetes incertae sedis</taxon>
        <taxon>Coniosporium</taxon>
    </lineage>
</organism>
<dbReference type="OrthoDB" id="29661at2759"/>
<feature type="transmembrane region" description="Helical" evidence="9">
    <location>
        <begin position="341"/>
        <end position="361"/>
    </location>
</feature>
<feature type="compositionally biased region" description="Basic and acidic residues" evidence="8">
    <location>
        <begin position="631"/>
        <end position="643"/>
    </location>
</feature>
<keyword evidence="7 9" id="KW-0472">Membrane</keyword>
<gene>
    <name evidence="10" type="ORF">W97_05437</name>
</gene>
<dbReference type="eggNOG" id="KOG2443">
    <property type="taxonomic scope" value="Eukaryota"/>
</dbReference>
<feature type="transmembrane region" description="Helical" evidence="9">
    <location>
        <begin position="121"/>
        <end position="139"/>
    </location>
</feature>
<feature type="transmembrane region" description="Helical" evidence="9">
    <location>
        <begin position="428"/>
        <end position="450"/>
    </location>
</feature>
<dbReference type="SMART" id="SM00730">
    <property type="entry name" value="PSN"/>
    <property type="match status" value="1"/>
</dbReference>
<dbReference type="MEROPS" id="A22.008"/>
<evidence type="ECO:0000256" key="3">
    <source>
        <dbReference type="ARBA" id="ARBA00022692"/>
    </source>
</evidence>
<feature type="region of interest" description="Disordered" evidence="8">
    <location>
        <begin position="579"/>
        <end position="643"/>
    </location>
</feature>
<protein>
    <recommendedName>
        <fullName evidence="12">Signal peptide peptidase</fullName>
    </recommendedName>
</protein>
<feature type="transmembrane region" description="Helical" evidence="9">
    <location>
        <begin position="231"/>
        <end position="249"/>
    </location>
</feature>
<dbReference type="GO" id="GO:0098554">
    <property type="term" value="C:cytoplasmic side of endoplasmic reticulum membrane"/>
    <property type="evidence" value="ECO:0007669"/>
    <property type="project" value="TreeGrafter"/>
</dbReference>
<evidence type="ECO:0000313" key="11">
    <source>
        <dbReference type="Proteomes" id="UP000016924"/>
    </source>
</evidence>
<dbReference type="OMA" id="TFWTGTL"/>
<keyword evidence="3 9" id="KW-0812">Transmembrane</keyword>
<dbReference type="PANTHER" id="PTHR12174">
    <property type="entry name" value="SIGNAL PEPTIDE PEPTIDASE"/>
    <property type="match status" value="1"/>
</dbReference>
<dbReference type="PANTHER" id="PTHR12174:SF23">
    <property type="entry name" value="MINOR HISTOCOMPATIBILITY ANTIGEN H13"/>
    <property type="match status" value="1"/>
</dbReference>
<keyword evidence="6 9" id="KW-1133">Transmembrane helix</keyword>
<dbReference type="GeneID" id="19902748"/>
<dbReference type="GO" id="GO:0098553">
    <property type="term" value="C:lumenal side of endoplasmic reticulum membrane"/>
    <property type="evidence" value="ECO:0007669"/>
    <property type="project" value="TreeGrafter"/>
</dbReference>
<evidence type="ECO:0000256" key="7">
    <source>
        <dbReference type="ARBA" id="ARBA00023136"/>
    </source>
</evidence>
<feature type="transmembrane region" description="Helical" evidence="9">
    <location>
        <begin position="456"/>
        <end position="474"/>
    </location>
</feature>
<reference evidence="11" key="1">
    <citation type="submission" date="2012-06" db="EMBL/GenBank/DDBJ databases">
        <title>The genome sequence of Coniosporium apollinis CBS 100218.</title>
        <authorList>
            <consortium name="The Broad Institute Genome Sequencing Platform"/>
            <person name="Cuomo C."/>
            <person name="Gorbushina A."/>
            <person name="Noack S."/>
            <person name="Walker B."/>
            <person name="Young S.K."/>
            <person name="Zeng Q."/>
            <person name="Gargeya S."/>
            <person name="Fitzgerald M."/>
            <person name="Haas B."/>
            <person name="Abouelleil A."/>
            <person name="Alvarado L."/>
            <person name="Arachchi H.M."/>
            <person name="Berlin A.M."/>
            <person name="Chapman S.B."/>
            <person name="Goldberg J."/>
            <person name="Griggs A."/>
            <person name="Gujja S."/>
            <person name="Hansen M."/>
            <person name="Howarth C."/>
            <person name="Imamovic A."/>
            <person name="Larimer J."/>
            <person name="McCowan C."/>
            <person name="Montmayeur A."/>
            <person name="Murphy C."/>
            <person name="Neiman D."/>
            <person name="Pearson M."/>
            <person name="Priest M."/>
            <person name="Roberts A."/>
            <person name="Saif S."/>
            <person name="Shea T."/>
            <person name="Sisk P."/>
            <person name="Sykes S."/>
            <person name="Wortman J."/>
            <person name="Nusbaum C."/>
            <person name="Birren B."/>
        </authorList>
    </citation>
    <scope>NUCLEOTIDE SEQUENCE [LARGE SCALE GENOMIC DNA]</scope>
    <source>
        <strain evidence="11">CBS 100218</strain>
    </source>
</reference>
<keyword evidence="5" id="KW-0256">Endoplasmic reticulum</keyword>
<dbReference type="HOGENOM" id="CLU_023799_1_0_1"/>
<evidence type="ECO:0000256" key="5">
    <source>
        <dbReference type="ARBA" id="ARBA00022824"/>
    </source>
</evidence>
<feature type="region of interest" description="Disordered" evidence="8">
    <location>
        <begin position="51"/>
        <end position="82"/>
    </location>
</feature>
<evidence type="ECO:0000256" key="4">
    <source>
        <dbReference type="ARBA" id="ARBA00022801"/>
    </source>
</evidence>